<feature type="domain" description="Amidohydrolase 3" evidence="1">
    <location>
        <begin position="49"/>
        <end position="537"/>
    </location>
</feature>
<evidence type="ECO:0000313" key="3">
    <source>
        <dbReference type="Proteomes" id="UP000317484"/>
    </source>
</evidence>
<evidence type="ECO:0000313" key="2">
    <source>
        <dbReference type="EMBL" id="SMO71966.1"/>
    </source>
</evidence>
<dbReference type="Gene3D" id="3.10.310.70">
    <property type="match status" value="1"/>
</dbReference>
<protein>
    <recommendedName>
        <fullName evidence="1">Amidohydrolase 3 domain-containing protein</fullName>
    </recommendedName>
</protein>
<organism evidence="2 3">
    <name type="scientific">Geodermatophilus aquaeductus</name>
    <dbReference type="NCBI Taxonomy" id="1564161"/>
    <lineage>
        <taxon>Bacteria</taxon>
        <taxon>Bacillati</taxon>
        <taxon>Actinomycetota</taxon>
        <taxon>Actinomycetes</taxon>
        <taxon>Geodermatophilales</taxon>
        <taxon>Geodermatophilaceae</taxon>
        <taxon>Geodermatophilus</taxon>
    </lineage>
</organism>
<keyword evidence="3" id="KW-1185">Reference proteome</keyword>
<dbReference type="Proteomes" id="UP000317484">
    <property type="component" value="Unassembled WGS sequence"/>
</dbReference>
<dbReference type="AlphaFoldDB" id="A0A521DJU8"/>
<dbReference type="PANTHER" id="PTHR22642">
    <property type="entry name" value="IMIDAZOLONEPROPIONASE"/>
    <property type="match status" value="1"/>
</dbReference>
<evidence type="ECO:0000259" key="1">
    <source>
        <dbReference type="Pfam" id="PF07969"/>
    </source>
</evidence>
<sequence>MRIDTVLTNARITTLDPARPTASAIGILGGRVVGLDEELDGVAADVRHDLGGAPVVPGFNDAHLHFSVLGREMTQLDLSAEAAPSLDALYRRVGEWAAAQPEGAWVIGNGYDQNKIGEHPTRQALDRIAGGRPVYLVHASNHMAVASTEAFRLAGHPDPDALEAPPGGSVVRVDGVATGLLQEQAMALVSHVLRPVPQDDLVAALGAASAWALRNGLTSATEPGIGGRMIGHGPADARAFQAARERGVLRTRITAMPFVDALHGLGRVDEGLEGWGLDLGIRTGLGDEWFRLGPVKIMSDGSLIGRTAAMCCDYADTPGNAGFLQTEAATLHEAIVSSHENGWQVATHAIGDRALDVVLDAYEEAQRRAPRADARHRIEHVGVASDEQVARIVAAGLVPVPQGRFLSALGDGILAALGAERTELAYRMRSFVEAGVELPGSTDAPVVPGEPILSIHDMVNRRSAGGAPIAPGEALTAHQALRAYTVGSAHAVFEETRKGTLGRGMLADLVVLSDDLLAVAPERIREVQVRATMVGGVFGHDAEGELTRT</sequence>
<gene>
    <name evidence="2" type="ORF">SAMN06273567_103278</name>
</gene>
<dbReference type="InterPro" id="IPR011059">
    <property type="entry name" value="Metal-dep_hydrolase_composite"/>
</dbReference>
<dbReference type="GO" id="GO:0016810">
    <property type="term" value="F:hydrolase activity, acting on carbon-nitrogen (but not peptide) bonds"/>
    <property type="evidence" value="ECO:0007669"/>
    <property type="project" value="InterPro"/>
</dbReference>
<dbReference type="Gene3D" id="3.20.20.140">
    <property type="entry name" value="Metal-dependent hydrolases"/>
    <property type="match status" value="1"/>
</dbReference>
<accession>A0A521DJU8</accession>
<proteinExistence type="predicted"/>
<dbReference type="SUPFAM" id="SSF51338">
    <property type="entry name" value="Composite domain of metallo-dependent hydrolases"/>
    <property type="match status" value="1"/>
</dbReference>
<dbReference type="EMBL" id="FXTJ01000003">
    <property type="protein sequence ID" value="SMO71966.1"/>
    <property type="molecule type" value="Genomic_DNA"/>
</dbReference>
<dbReference type="SUPFAM" id="SSF51556">
    <property type="entry name" value="Metallo-dependent hydrolases"/>
    <property type="match status" value="1"/>
</dbReference>
<dbReference type="InterPro" id="IPR032466">
    <property type="entry name" value="Metal_Hydrolase"/>
</dbReference>
<dbReference type="InterPro" id="IPR033932">
    <property type="entry name" value="YtcJ-like"/>
</dbReference>
<reference evidence="2 3" key="1">
    <citation type="submission" date="2017-05" db="EMBL/GenBank/DDBJ databases">
        <authorList>
            <person name="Varghese N."/>
            <person name="Submissions S."/>
        </authorList>
    </citation>
    <scope>NUCLEOTIDE SEQUENCE [LARGE SCALE GENOMIC DNA]</scope>
    <source>
        <strain evidence="2 3">DSM 46834</strain>
    </source>
</reference>
<dbReference type="RefSeq" id="WP_142458390.1">
    <property type="nucleotide sequence ID" value="NZ_FXTJ01000003.1"/>
</dbReference>
<name>A0A521DJU8_9ACTN</name>
<dbReference type="CDD" id="cd01300">
    <property type="entry name" value="YtcJ_like"/>
    <property type="match status" value="1"/>
</dbReference>
<dbReference type="PANTHER" id="PTHR22642:SF2">
    <property type="entry name" value="PROTEIN LONG AFTER FAR-RED 3"/>
    <property type="match status" value="1"/>
</dbReference>
<dbReference type="Pfam" id="PF07969">
    <property type="entry name" value="Amidohydro_3"/>
    <property type="match status" value="1"/>
</dbReference>
<dbReference type="Gene3D" id="2.30.40.10">
    <property type="entry name" value="Urease, subunit C, domain 1"/>
    <property type="match status" value="1"/>
</dbReference>
<dbReference type="InterPro" id="IPR013108">
    <property type="entry name" value="Amidohydro_3"/>
</dbReference>